<name>A0A8H6I7A0_9AGAR</name>
<sequence length="621" mass="69395">MPSQGSTAGCLTLASPPCQLPSTSPTPTPFCHRLGRMSFFDHLCRFFEVSLLLMMIFPPGEGVRAAFRRSVEHLSRVFPRFKTPILEIPTDPNPYLPLTTGDLERLNHLPPELLQEIFAQYCDEEYIDIFCHMYTLAGLFAPANGVALTGAASTLMAVCPKWEVLAKRTPRLWQNFCLDTTFPLGCNERLMTNNPAVELFRKVLKNDILIRSQGLPLHIRLQGKTHHPFQSLLRTLMESSSRWSSLELACDDRVYFAPDPESPLFHPFENLKSITIEANCRVSVYSRLRYTLSGPKLNKVVFHALGTRYDDSNPRILKNLMHRWDTIATLVMSFTKNLPLVSQIALALQAMQDTLLHLEWHRTEDVVGGHLAPIVLSKLRSLIIAEPAPFEYHPSLCSHILLFISCPSLEIFKLLLFQAVGRPKPAIDHGFFLIAREAIEYLLSSSPGLAQTTVILAPSFANLNRAWRTHPCLYLTGIQSQLEELVRTRALSTNGRGGRTVLPLSLLSLFPSQHDMKAMLARMMSFAPRQCSQSVSNRRAPHSSDAIAWVADIFAHVNSVTTSGAPTSDIQPRTVEDSVYRALDVAEPDTMRVMIDFIDMVSLGAGVMFPSACALTVACMI</sequence>
<evidence type="ECO:0000313" key="2">
    <source>
        <dbReference type="Proteomes" id="UP000521943"/>
    </source>
</evidence>
<reference evidence="1 2" key="1">
    <citation type="submission" date="2020-07" db="EMBL/GenBank/DDBJ databases">
        <title>Comparative genomics of pyrophilous fungi reveals a link between fire events and developmental genes.</title>
        <authorList>
            <consortium name="DOE Joint Genome Institute"/>
            <person name="Steindorff A.S."/>
            <person name="Carver A."/>
            <person name="Calhoun S."/>
            <person name="Stillman K."/>
            <person name="Liu H."/>
            <person name="Lipzen A."/>
            <person name="Pangilinan J."/>
            <person name="Labutti K."/>
            <person name="Bruns T.D."/>
            <person name="Grigoriev I.V."/>
        </authorList>
    </citation>
    <scope>NUCLEOTIDE SEQUENCE [LARGE SCALE GENOMIC DNA]</scope>
    <source>
        <strain evidence="1 2">CBS 144469</strain>
    </source>
</reference>
<keyword evidence="2" id="KW-1185">Reference proteome</keyword>
<dbReference type="AlphaFoldDB" id="A0A8H6I7A0"/>
<comment type="caution">
    <text evidence="1">The sequence shown here is derived from an EMBL/GenBank/DDBJ whole genome shotgun (WGS) entry which is preliminary data.</text>
</comment>
<protein>
    <recommendedName>
        <fullName evidence="3">F-box domain-containing protein</fullName>
    </recommendedName>
</protein>
<dbReference type="EMBL" id="JACGCI010000016">
    <property type="protein sequence ID" value="KAF6759147.1"/>
    <property type="molecule type" value="Genomic_DNA"/>
</dbReference>
<evidence type="ECO:0008006" key="3">
    <source>
        <dbReference type="Google" id="ProtNLM"/>
    </source>
</evidence>
<organism evidence="1 2">
    <name type="scientific">Ephemerocybe angulata</name>
    <dbReference type="NCBI Taxonomy" id="980116"/>
    <lineage>
        <taxon>Eukaryota</taxon>
        <taxon>Fungi</taxon>
        <taxon>Dikarya</taxon>
        <taxon>Basidiomycota</taxon>
        <taxon>Agaricomycotina</taxon>
        <taxon>Agaricomycetes</taxon>
        <taxon>Agaricomycetidae</taxon>
        <taxon>Agaricales</taxon>
        <taxon>Agaricineae</taxon>
        <taxon>Psathyrellaceae</taxon>
        <taxon>Ephemerocybe</taxon>
    </lineage>
</organism>
<dbReference type="OrthoDB" id="10302224at2759"/>
<proteinExistence type="predicted"/>
<accession>A0A8H6I7A0</accession>
<dbReference type="Proteomes" id="UP000521943">
    <property type="component" value="Unassembled WGS sequence"/>
</dbReference>
<evidence type="ECO:0000313" key="1">
    <source>
        <dbReference type="EMBL" id="KAF6759147.1"/>
    </source>
</evidence>
<gene>
    <name evidence="1" type="ORF">DFP72DRAFT_885804</name>
</gene>